<dbReference type="EMBL" id="BGPR01000423">
    <property type="protein sequence ID" value="GBM19414.1"/>
    <property type="molecule type" value="Genomic_DNA"/>
</dbReference>
<gene>
    <name evidence="1" type="ORF">AVEN_17184_1</name>
</gene>
<evidence type="ECO:0000313" key="1">
    <source>
        <dbReference type="EMBL" id="GBM19414.1"/>
    </source>
</evidence>
<proteinExistence type="predicted"/>
<evidence type="ECO:0000313" key="2">
    <source>
        <dbReference type="Proteomes" id="UP000499080"/>
    </source>
</evidence>
<dbReference type="AlphaFoldDB" id="A0A4Y2DUQ8"/>
<protein>
    <submittedName>
        <fullName evidence="1">Uncharacterized protein</fullName>
    </submittedName>
</protein>
<reference evidence="1 2" key="1">
    <citation type="journal article" date="2019" name="Sci. Rep.">
        <title>Orb-weaving spider Araneus ventricosus genome elucidates the spidroin gene catalogue.</title>
        <authorList>
            <person name="Kono N."/>
            <person name="Nakamura H."/>
            <person name="Ohtoshi R."/>
            <person name="Moran D.A.P."/>
            <person name="Shinohara A."/>
            <person name="Yoshida Y."/>
            <person name="Fujiwara M."/>
            <person name="Mori M."/>
            <person name="Tomita M."/>
            <person name="Arakawa K."/>
        </authorList>
    </citation>
    <scope>NUCLEOTIDE SEQUENCE [LARGE SCALE GENOMIC DNA]</scope>
</reference>
<keyword evidence="2" id="KW-1185">Reference proteome</keyword>
<name>A0A4Y2DUQ8_ARAVE</name>
<sequence length="99" mass="10683">MIVSIRQKIIGVILDSNLISWTPQCGTRMDDLFICVIIVASLSRGKSLAAAILGKALLHANVSNVMSFLLFTCQTCSVVSISHRKYDAAYCCGLCEIAS</sequence>
<dbReference type="Proteomes" id="UP000499080">
    <property type="component" value="Unassembled WGS sequence"/>
</dbReference>
<organism evidence="1 2">
    <name type="scientific">Araneus ventricosus</name>
    <name type="common">Orbweaver spider</name>
    <name type="synonym">Epeira ventricosa</name>
    <dbReference type="NCBI Taxonomy" id="182803"/>
    <lineage>
        <taxon>Eukaryota</taxon>
        <taxon>Metazoa</taxon>
        <taxon>Ecdysozoa</taxon>
        <taxon>Arthropoda</taxon>
        <taxon>Chelicerata</taxon>
        <taxon>Arachnida</taxon>
        <taxon>Araneae</taxon>
        <taxon>Araneomorphae</taxon>
        <taxon>Entelegynae</taxon>
        <taxon>Araneoidea</taxon>
        <taxon>Araneidae</taxon>
        <taxon>Araneus</taxon>
    </lineage>
</organism>
<accession>A0A4Y2DUQ8</accession>
<comment type="caution">
    <text evidence="1">The sequence shown here is derived from an EMBL/GenBank/DDBJ whole genome shotgun (WGS) entry which is preliminary data.</text>
</comment>